<dbReference type="Proteomes" id="UP000012081">
    <property type="component" value="Unassembled WGS sequence"/>
</dbReference>
<dbReference type="GeneID" id="89498995"/>
<reference evidence="3 4" key="1">
    <citation type="submission" date="2013-03" db="EMBL/GenBank/DDBJ databases">
        <title>Assembly of a new bacterial strain Brevibacillus borstelensis AK1.</title>
        <authorList>
            <person name="Rajan I."/>
            <person name="PoliReddy D."/>
            <person name="Sugumar T."/>
            <person name="Rathinam K."/>
            <person name="Alqarawi S."/>
            <person name="Khalil A.B."/>
            <person name="Sivakumar N."/>
        </authorList>
    </citation>
    <scope>NUCLEOTIDE SEQUENCE [LARGE SCALE GENOMIC DNA]</scope>
    <source>
        <strain evidence="3 4">AK1</strain>
    </source>
</reference>
<dbReference type="PATRIC" id="fig|1300222.3.peg.726"/>
<feature type="domain" description="Bacterial Ig-like" evidence="2">
    <location>
        <begin position="46"/>
        <end position="148"/>
    </location>
</feature>
<evidence type="ECO:0000259" key="2">
    <source>
        <dbReference type="Pfam" id="PF20251"/>
    </source>
</evidence>
<evidence type="ECO:0000313" key="4">
    <source>
        <dbReference type="Proteomes" id="UP000012081"/>
    </source>
</evidence>
<protein>
    <recommendedName>
        <fullName evidence="2">Bacterial Ig-like domain-containing protein</fullName>
    </recommendedName>
</protein>
<dbReference type="AlphaFoldDB" id="M8DLZ2"/>
<keyword evidence="4" id="KW-1185">Reference proteome</keyword>
<dbReference type="STRING" id="1300222.I532_03425"/>
<evidence type="ECO:0000256" key="1">
    <source>
        <dbReference type="SAM" id="SignalP"/>
    </source>
</evidence>
<name>M8DLZ2_9BACL</name>
<gene>
    <name evidence="3" type="ORF">I532_03425</name>
</gene>
<dbReference type="InterPro" id="IPR046878">
    <property type="entry name" value="Big_14"/>
</dbReference>
<sequence>MLKKIFLIAAVALAVMLVAACSSEKTKPLTTLSSYGEISNQASTEEAKVEMNTEQPSYSASIDKVTLKIKNDGPTTLTFGTPFTLEKREQGKWYVVPMRSDIAFTSIGLLVEPGETREDQISMSDLDYTLTKGEYRVIKSFSANEKEIIVAARFEIE</sequence>
<dbReference type="PROSITE" id="PS51257">
    <property type="entry name" value="PROKAR_LIPOPROTEIN"/>
    <property type="match status" value="1"/>
</dbReference>
<dbReference type="OrthoDB" id="2476766at2"/>
<dbReference type="Pfam" id="PF20251">
    <property type="entry name" value="Big_14"/>
    <property type="match status" value="1"/>
</dbReference>
<organism evidence="3 4">
    <name type="scientific">Brevibacillus borstelensis AK1</name>
    <dbReference type="NCBI Taxonomy" id="1300222"/>
    <lineage>
        <taxon>Bacteria</taxon>
        <taxon>Bacillati</taxon>
        <taxon>Bacillota</taxon>
        <taxon>Bacilli</taxon>
        <taxon>Bacillales</taxon>
        <taxon>Paenibacillaceae</taxon>
        <taxon>Brevibacillus</taxon>
    </lineage>
</organism>
<dbReference type="EMBL" id="APBN01000001">
    <property type="protein sequence ID" value="EMT54623.1"/>
    <property type="molecule type" value="Genomic_DNA"/>
</dbReference>
<dbReference type="RefSeq" id="WP_003386416.1">
    <property type="nucleotide sequence ID" value="NZ_APBN01000001.1"/>
</dbReference>
<keyword evidence="1" id="KW-0732">Signal</keyword>
<comment type="caution">
    <text evidence="3">The sequence shown here is derived from an EMBL/GenBank/DDBJ whole genome shotgun (WGS) entry which is preliminary data.</text>
</comment>
<evidence type="ECO:0000313" key="3">
    <source>
        <dbReference type="EMBL" id="EMT54623.1"/>
    </source>
</evidence>
<feature type="signal peptide" evidence="1">
    <location>
        <begin position="1"/>
        <end position="19"/>
    </location>
</feature>
<feature type="chain" id="PRO_5039404248" description="Bacterial Ig-like domain-containing protein" evidence="1">
    <location>
        <begin position="20"/>
        <end position="157"/>
    </location>
</feature>
<proteinExistence type="predicted"/>
<accession>M8DLZ2</accession>